<dbReference type="KEGG" id="ppsr:I6J18_01315"/>
<feature type="transmembrane region" description="Helical" evidence="1">
    <location>
        <begin position="49"/>
        <end position="67"/>
    </location>
</feature>
<dbReference type="RefSeq" id="WP_040375445.1">
    <property type="nucleotide sequence ID" value="NZ_CP068053.1"/>
</dbReference>
<gene>
    <name evidence="2" type="ORF">I6J18_01315</name>
</gene>
<feature type="transmembrane region" description="Helical" evidence="1">
    <location>
        <begin position="7"/>
        <end position="29"/>
    </location>
</feature>
<dbReference type="Proteomes" id="UP000595254">
    <property type="component" value="Chromosome"/>
</dbReference>
<protein>
    <submittedName>
        <fullName evidence="2">Uncharacterized protein</fullName>
    </submittedName>
</protein>
<reference evidence="2 3" key="1">
    <citation type="submission" date="2021-01" db="EMBL/GenBank/DDBJ databases">
        <title>FDA dAtabase for Regulatory Grade micrObial Sequences (FDA-ARGOS): Supporting development and validation of Infectious Disease Dx tests.</title>
        <authorList>
            <person name="Nelson B."/>
            <person name="Plummer A."/>
            <person name="Tallon L."/>
            <person name="Sadzewicz L."/>
            <person name="Zhao X."/>
            <person name="Boylan J."/>
            <person name="Ott S."/>
            <person name="Bowen H."/>
            <person name="Vavikolanu K."/>
            <person name="Mehta A."/>
            <person name="Aluvathingal J."/>
            <person name="Nadendla S."/>
            <person name="Myers T."/>
            <person name="Yan Y."/>
            <person name="Sichtig H."/>
        </authorList>
    </citation>
    <scope>NUCLEOTIDE SEQUENCE [LARGE SCALE GENOMIC DNA]</scope>
    <source>
        <strain evidence="2 3">FDAARGOS_1161</strain>
    </source>
</reference>
<dbReference type="EMBL" id="CP068053">
    <property type="protein sequence ID" value="QQT00609.1"/>
    <property type="molecule type" value="Genomic_DNA"/>
</dbReference>
<sequence>MEKKSFIVLLLGFFAWIFFVSGAFNWLAIPSFDRLLTTIFGKSNFLNNLLIILISSVIVYSIVWIAMKRNKHIA</sequence>
<evidence type="ECO:0000313" key="3">
    <source>
        <dbReference type="Proteomes" id="UP000595254"/>
    </source>
</evidence>
<dbReference type="AlphaFoldDB" id="A0A974S0J9"/>
<organism evidence="2 3">
    <name type="scientific">Peribacillus psychrosaccharolyticus</name>
    <name type="common">Bacillus psychrosaccharolyticus</name>
    <dbReference type="NCBI Taxonomy" id="1407"/>
    <lineage>
        <taxon>Bacteria</taxon>
        <taxon>Bacillati</taxon>
        <taxon>Bacillota</taxon>
        <taxon>Bacilli</taxon>
        <taxon>Bacillales</taxon>
        <taxon>Bacillaceae</taxon>
        <taxon>Peribacillus</taxon>
    </lineage>
</organism>
<accession>A0A974S0J9</accession>
<evidence type="ECO:0000313" key="2">
    <source>
        <dbReference type="EMBL" id="QQT00609.1"/>
    </source>
</evidence>
<keyword evidence="1" id="KW-0812">Transmembrane</keyword>
<name>A0A974S0J9_PERPY</name>
<keyword evidence="3" id="KW-1185">Reference proteome</keyword>
<evidence type="ECO:0000256" key="1">
    <source>
        <dbReference type="SAM" id="Phobius"/>
    </source>
</evidence>
<proteinExistence type="predicted"/>
<keyword evidence="1" id="KW-1133">Transmembrane helix</keyword>
<keyword evidence="1" id="KW-0472">Membrane</keyword>